<protein>
    <recommendedName>
        <fullName evidence="1">PKD domain-containing protein</fullName>
    </recommendedName>
</protein>
<dbReference type="SUPFAM" id="SSF49299">
    <property type="entry name" value="PKD domain"/>
    <property type="match status" value="1"/>
</dbReference>
<dbReference type="Pfam" id="PF25788">
    <property type="entry name" value="Ig_Rha78A_N"/>
    <property type="match status" value="1"/>
</dbReference>
<dbReference type="AlphaFoldDB" id="A0A2M6T0M1"/>
<dbReference type="Pfam" id="PF18998">
    <property type="entry name" value="Flg_new_2"/>
    <property type="match status" value="6"/>
</dbReference>
<proteinExistence type="predicted"/>
<dbReference type="Proteomes" id="UP000229390">
    <property type="component" value="Unassembled WGS sequence"/>
</dbReference>
<name>A0A2M6T0M1_9BACT</name>
<dbReference type="InterPro" id="IPR000601">
    <property type="entry name" value="PKD_dom"/>
</dbReference>
<reference evidence="3" key="1">
    <citation type="submission" date="2017-09" db="EMBL/GenBank/DDBJ databases">
        <title>Depth-based differentiation of microbial function through sediment-hosted aquifers and enrichment of novel symbionts in the deep terrestrial subsurface.</title>
        <authorList>
            <person name="Probst A.J."/>
            <person name="Ladd B."/>
            <person name="Jarett J.K."/>
            <person name="Geller-Mcgrath D.E."/>
            <person name="Sieber C.M.K."/>
            <person name="Emerson J.B."/>
            <person name="Anantharaman K."/>
            <person name="Thomas B.C."/>
            <person name="Malmstrom R."/>
            <person name="Stieglmeier M."/>
            <person name="Klingl A."/>
            <person name="Woyke T."/>
            <person name="Ryan C.M."/>
            <person name="Banfield J.F."/>
        </authorList>
    </citation>
    <scope>NUCLEOTIDE SEQUENCE [LARGE SCALE GENOMIC DNA]</scope>
</reference>
<dbReference type="InterPro" id="IPR022409">
    <property type="entry name" value="PKD/Chitinase_dom"/>
</dbReference>
<evidence type="ECO:0000313" key="2">
    <source>
        <dbReference type="EMBL" id="PIS38869.1"/>
    </source>
</evidence>
<gene>
    <name evidence="2" type="ORF">COT34_01355</name>
</gene>
<accession>A0A2M6T0M1</accession>
<evidence type="ECO:0000259" key="1">
    <source>
        <dbReference type="PROSITE" id="PS50093"/>
    </source>
</evidence>
<dbReference type="InterPro" id="IPR035986">
    <property type="entry name" value="PKD_dom_sf"/>
</dbReference>
<dbReference type="InterPro" id="IPR013783">
    <property type="entry name" value="Ig-like_fold"/>
</dbReference>
<dbReference type="Gene3D" id="2.60.40.10">
    <property type="entry name" value="Immunoglobulins"/>
    <property type="match status" value="2"/>
</dbReference>
<dbReference type="PROSITE" id="PS50093">
    <property type="entry name" value="PKD"/>
    <property type="match status" value="1"/>
</dbReference>
<feature type="domain" description="PKD" evidence="1">
    <location>
        <begin position="799"/>
        <end position="854"/>
    </location>
</feature>
<sequence length="854" mass="91282">MFFVLLAGFSIDFWKRQPFFYPIEAAETYLLSVNKTADIGKVTSSPAGINCGTDCVEWYPKNTTVNLNAFTGSGVIFNGWSGDCAFVKAQTCTITMDSSKNVAASFTSRTYQLSLSNKGIGFGRITSSPGGINCGFVVPAGCSASFDYNTTVTLTAKASVGSTFDGWSGACDGRSSTCTVAMTEEKTVRANFNLNPGTYPIVLVKDRTLYGNGTVSSSPSGINCGPDCLNDAASFPYNTRVTLRASPDKDSDFSAWAGSCSGSSTTCVLSASQPRDVQAVFITKKLPVIVAKSGRGSGTITSQPTGINCGENCSWYYPKGAEITLRTIPSPGSYFHGWQVGPEACQYQSGPCIFTMNKSESLNAVFDLNYYTLSAFPAGTGAGAVTSNPGRIICRSNNSGGGNICSQAYEYGTMVTLTAQAMTGSEFNGWTGACAAKNTTTCDLTINQDASAVAIFNLKTYTLTVTKTGTGLGTITSTFSPQINCGVICSGSYNYERKITFTAVPSPGSYFSGWPGTCAGTSPTCSVSMTEDKNVNAEFTVFTLGVDLTAQSQSGYAPFATDISAAVSGTAPGTINYTFWWDCDYPGTSVADTIKACRDPDNTAGNAIGIKFNGINHNPKTISHTYAAIGTYSTKVIVERNILAAEKRTTITANGHQPSAKKLDWQKPDYCLVGPSAVLSWQFDDPKSGDRQTAYRVQVDNDSSFSSPKLDSGKTLSSSEIYSTPRGILNYNNTYYWRVKVWDSLNDESLWLVGPAFTTPVHQYPRIDFAWLPLSPAVSEDTTFIDSSTVYGGAKIGKWQWKFTNGRPETSNQQNPSVFFRSLGAKTVTLTVTDSDNFSCFGTRSVNVQAPLPE</sequence>
<dbReference type="CDD" id="cd00146">
    <property type="entry name" value="PKD"/>
    <property type="match status" value="1"/>
</dbReference>
<dbReference type="Pfam" id="PF18911">
    <property type="entry name" value="PKD_4"/>
    <property type="match status" value="1"/>
</dbReference>
<dbReference type="InterPro" id="IPR044060">
    <property type="entry name" value="Bacterial_rp_domain"/>
</dbReference>
<comment type="caution">
    <text evidence="2">The sequence shown here is derived from an EMBL/GenBank/DDBJ whole genome shotgun (WGS) entry which is preliminary data.</text>
</comment>
<evidence type="ECO:0000313" key="3">
    <source>
        <dbReference type="Proteomes" id="UP000229390"/>
    </source>
</evidence>
<dbReference type="EMBL" id="PEYE01000026">
    <property type="protein sequence ID" value="PIS38869.1"/>
    <property type="molecule type" value="Genomic_DNA"/>
</dbReference>
<dbReference type="SMART" id="SM00089">
    <property type="entry name" value="PKD"/>
    <property type="match status" value="1"/>
</dbReference>
<organism evidence="2 3">
    <name type="scientific">Candidatus Nealsonbacteria bacterium CG08_land_8_20_14_0_20_43_11</name>
    <dbReference type="NCBI Taxonomy" id="1974706"/>
    <lineage>
        <taxon>Bacteria</taxon>
        <taxon>Candidatus Nealsoniibacteriota</taxon>
    </lineage>
</organism>